<dbReference type="Pfam" id="PF02656">
    <property type="entry name" value="DUF202"/>
    <property type="match status" value="1"/>
</dbReference>
<comment type="subcellular location">
    <subcellularLocation>
        <location evidence="1">Endomembrane system</location>
        <topology evidence="1">Multi-pass membrane protein</topology>
    </subcellularLocation>
</comment>
<keyword evidence="4 5" id="KW-0472">Membrane</keyword>
<feature type="transmembrane region" description="Helical" evidence="5">
    <location>
        <begin position="21"/>
        <end position="37"/>
    </location>
</feature>
<evidence type="ECO:0000259" key="6">
    <source>
        <dbReference type="Pfam" id="PF02656"/>
    </source>
</evidence>
<protein>
    <submittedName>
        <fullName evidence="7">DUF202 domain-containing protein</fullName>
    </submittedName>
</protein>
<evidence type="ECO:0000256" key="3">
    <source>
        <dbReference type="ARBA" id="ARBA00022989"/>
    </source>
</evidence>
<evidence type="ECO:0000313" key="8">
    <source>
        <dbReference type="Proteomes" id="UP001309705"/>
    </source>
</evidence>
<feature type="transmembrane region" description="Helical" evidence="5">
    <location>
        <begin position="76"/>
        <end position="99"/>
    </location>
</feature>
<dbReference type="EMBL" id="JAYWTM010000011">
    <property type="protein sequence ID" value="MEC5343527.1"/>
    <property type="molecule type" value="Genomic_DNA"/>
</dbReference>
<evidence type="ECO:0000256" key="2">
    <source>
        <dbReference type="ARBA" id="ARBA00022692"/>
    </source>
</evidence>
<evidence type="ECO:0000313" key="7">
    <source>
        <dbReference type="EMBL" id="MEC5343527.1"/>
    </source>
</evidence>
<reference evidence="7 8" key="1">
    <citation type="journal article" date="2017" name="Int. J. Syst. Evol. Microbiol.">
        <title>Brenneria populi subsp. brevivirga subsp. nov. isolated from symptomatic bark of Populus x euramericana canker, and description of Brenneria populi subsp. populi subsp. nov.</title>
        <authorList>
            <person name="Zheng M.H."/>
            <person name="Piao C.G."/>
            <person name="Xue H."/>
            <person name="Guo M.W."/>
            <person name="Li Y."/>
        </authorList>
    </citation>
    <scope>NUCLEOTIDE SEQUENCE [LARGE SCALE GENOMIC DNA]</scope>
    <source>
        <strain evidence="7 8">D9-5</strain>
    </source>
</reference>
<proteinExistence type="predicted"/>
<organism evidence="7 8">
    <name type="scientific">Brenneria populi</name>
    <dbReference type="NCBI Taxonomy" id="1505588"/>
    <lineage>
        <taxon>Bacteria</taxon>
        <taxon>Pseudomonadati</taxon>
        <taxon>Pseudomonadota</taxon>
        <taxon>Gammaproteobacteria</taxon>
        <taxon>Enterobacterales</taxon>
        <taxon>Pectobacteriaceae</taxon>
        <taxon>Brenneria</taxon>
    </lineage>
</organism>
<feature type="domain" description="DUF202" evidence="6">
    <location>
        <begin position="6"/>
        <end position="67"/>
    </location>
</feature>
<keyword evidence="3 5" id="KW-1133">Transmembrane helix</keyword>
<comment type="caution">
    <text evidence="7">The sequence shown here is derived from an EMBL/GenBank/DDBJ whole genome shotgun (WGS) entry which is preliminary data.</text>
</comment>
<evidence type="ECO:0000256" key="5">
    <source>
        <dbReference type="SAM" id="Phobius"/>
    </source>
</evidence>
<keyword evidence="8" id="KW-1185">Reference proteome</keyword>
<gene>
    <name evidence="7" type="ORF">VSX58_13080</name>
</gene>
<keyword evidence="2 5" id="KW-0812">Transmembrane</keyword>
<name>A0ABU6JSP8_9GAMM</name>
<accession>A0ABU6JSP8</accession>
<sequence length="105" mass="11607">MTTTRDPGLQPQRTGMAWSRTLFVLLIDSLLFFRAGMADDSPIVFGCGILLLCVACMMAILAVMRYHFNDARHQALSWFSHGLIALTSIAIVISALALLQHMLRA</sequence>
<dbReference type="InterPro" id="IPR003807">
    <property type="entry name" value="DUF202"/>
</dbReference>
<dbReference type="RefSeq" id="WP_327618478.1">
    <property type="nucleotide sequence ID" value="NZ_JAYWTM010000011.1"/>
</dbReference>
<evidence type="ECO:0000256" key="4">
    <source>
        <dbReference type="ARBA" id="ARBA00023136"/>
    </source>
</evidence>
<feature type="transmembrane region" description="Helical" evidence="5">
    <location>
        <begin position="43"/>
        <end position="64"/>
    </location>
</feature>
<evidence type="ECO:0000256" key="1">
    <source>
        <dbReference type="ARBA" id="ARBA00004127"/>
    </source>
</evidence>
<dbReference type="Proteomes" id="UP001309705">
    <property type="component" value="Unassembled WGS sequence"/>
</dbReference>